<feature type="compositionally biased region" description="Basic residues" evidence="1">
    <location>
        <begin position="38"/>
        <end position="52"/>
    </location>
</feature>
<keyword evidence="4" id="KW-1185">Reference proteome</keyword>
<feature type="region of interest" description="Disordered" evidence="1">
    <location>
        <begin position="1"/>
        <end position="20"/>
    </location>
</feature>
<evidence type="ECO:0000313" key="3">
    <source>
        <dbReference type="EMBL" id="KAF2840035.1"/>
    </source>
</evidence>
<dbReference type="GO" id="GO:0003700">
    <property type="term" value="F:DNA-binding transcription factor activity"/>
    <property type="evidence" value="ECO:0007669"/>
    <property type="project" value="InterPro"/>
</dbReference>
<evidence type="ECO:0000259" key="2">
    <source>
        <dbReference type="PROSITE" id="PS00036"/>
    </source>
</evidence>
<dbReference type="AlphaFoldDB" id="A0A9P4SE04"/>
<dbReference type="EMBL" id="MU006093">
    <property type="protein sequence ID" value="KAF2840035.1"/>
    <property type="molecule type" value="Genomic_DNA"/>
</dbReference>
<gene>
    <name evidence="3" type="ORF">M501DRAFT_1002315</name>
</gene>
<name>A0A9P4SE04_9PEZI</name>
<evidence type="ECO:0000256" key="1">
    <source>
        <dbReference type="SAM" id="MobiDB-lite"/>
    </source>
</evidence>
<dbReference type="InterPro" id="IPR004827">
    <property type="entry name" value="bZIP"/>
</dbReference>
<feature type="domain" description="BZIP" evidence="2">
    <location>
        <begin position="36"/>
        <end position="50"/>
    </location>
</feature>
<evidence type="ECO:0000313" key="4">
    <source>
        <dbReference type="Proteomes" id="UP000799429"/>
    </source>
</evidence>
<feature type="compositionally biased region" description="Polar residues" evidence="1">
    <location>
        <begin position="56"/>
        <end position="75"/>
    </location>
</feature>
<feature type="region of interest" description="Disordered" evidence="1">
    <location>
        <begin position="28"/>
        <end position="100"/>
    </location>
</feature>
<comment type="caution">
    <text evidence="3">The sequence shown here is derived from an EMBL/GenBank/DDBJ whole genome shotgun (WGS) entry which is preliminary data.</text>
</comment>
<proteinExistence type="predicted"/>
<protein>
    <recommendedName>
        <fullName evidence="2">BZIP domain-containing protein</fullName>
    </recommendedName>
</protein>
<reference evidence="3" key="1">
    <citation type="journal article" date="2020" name="Stud. Mycol.">
        <title>101 Dothideomycetes genomes: a test case for predicting lifestyles and emergence of pathogens.</title>
        <authorList>
            <person name="Haridas S."/>
            <person name="Albert R."/>
            <person name="Binder M."/>
            <person name="Bloem J."/>
            <person name="Labutti K."/>
            <person name="Salamov A."/>
            <person name="Andreopoulos B."/>
            <person name="Baker S."/>
            <person name="Barry K."/>
            <person name="Bills G."/>
            <person name="Bluhm B."/>
            <person name="Cannon C."/>
            <person name="Castanera R."/>
            <person name="Culley D."/>
            <person name="Daum C."/>
            <person name="Ezra D."/>
            <person name="Gonzalez J."/>
            <person name="Henrissat B."/>
            <person name="Kuo A."/>
            <person name="Liang C."/>
            <person name="Lipzen A."/>
            <person name="Lutzoni F."/>
            <person name="Magnuson J."/>
            <person name="Mondo S."/>
            <person name="Nolan M."/>
            <person name="Ohm R."/>
            <person name="Pangilinan J."/>
            <person name="Park H.-J."/>
            <person name="Ramirez L."/>
            <person name="Alfaro M."/>
            <person name="Sun H."/>
            <person name="Tritt A."/>
            <person name="Yoshinaga Y."/>
            <person name="Zwiers L.-H."/>
            <person name="Turgeon B."/>
            <person name="Goodwin S."/>
            <person name="Spatafora J."/>
            <person name="Crous P."/>
            <person name="Grigoriev I."/>
        </authorList>
    </citation>
    <scope>NUCLEOTIDE SEQUENCE</scope>
    <source>
        <strain evidence="3">CBS 101060</strain>
    </source>
</reference>
<feature type="compositionally biased region" description="Basic and acidic residues" evidence="1">
    <location>
        <begin position="81"/>
        <end position="92"/>
    </location>
</feature>
<dbReference type="PROSITE" id="PS00036">
    <property type="entry name" value="BZIP_BASIC"/>
    <property type="match status" value="1"/>
</dbReference>
<organism evidence="3 4">
    <name type="scientific">Patellaria atrata CBS 101060</name>
    <dbReference type="NCBI Taxonomy" id="1346257"/>
    <lineage>
        <taxon>Eukaryota</taxon>
        <taxon>Fungi</taxon>
        <taxon>Dikarya</taxon>
        <taxon>Ascomycota</taxon>
        <taxon>Pezizomycotina</taxon>
        <taxon>Dothideomycetes</taxon>
        <taxon>Dothideomycetes incertae sedis</taxon>
        <taxon>Patellariales</taxon>
        <taxon>Patellariaceae</taxon>
        <taxon>Patellaria</taxon>
    </lineage>
</organism>
<accession>A0A9P4SE04</accession>
<dbReference type="Proteomes" id="UP000799429">
    <property type="component" value="Unassembled WGS sequence"/>
</dbReference>
<sequence>MSQGSSKETRTPSFPVEPSADEFGAFGIEWQSEDYKKQRNRLAQRKHRKRKRESQAAASSKSTTDLRSAALQSSAVPLPRGRSEHHIPEPRRAQLVTFPP</sequence>